<feature type="transmembrane region" description="Helical" evidence="7">
    <location>
        <begin position="311"/>
        <end position="328"/>
    </location>
</feature>
<feature type="transmembrane region" description="Helical" evidence="7">
    <location>
        <begin position="277"/>
        <end position="299"/>
    </location>
</feature>
<dbReference type="FunFam" id="1.20.1250.20:FF:000011">
    <property type="entry name" value="MFS multidrug transporter, putative"/>
    <property type="match status" value="1"/>
</dbReference>
<dbReference type="PANTHER" id="PTHR23502:SF31">
    <property type="entry name" value="POLYAMINE TRANSPORTER 1"/>
    <property type="match status" value="1"/>
</dbReference>
<evidence type="ECO:0000256" key="4">
    <source>
        <dbReference type="ARBA" id="ARBA00022989"/>
    </source>
</evidence>
<feature type="transmembrane region" description="Helical" evidence="7">
    <location>
        <begin position="183"/>
        <end position="207"/>
    </location>
</feature>
<keyword evidence="2" id="KW-0813">Transport</keyword>
<proteinExistence type="predicted"/>
<dbReference type="InterPro" id="IPR020846">
    <property type="entry name" value="MFS_dom"/>
</dbReference>
<feature type="transmembrane region" description="Helical" evidence="7">
    <location>
        <begin position="151"/>
        <end position="171"/>
    </location>
</feature>
<accession>A0A2W1GZN9</accession>
<dbReference type="InterPro" id="IPR036259">
    <property type="entry name" value="MFS_trans_sf"/>
</dbReference>
<dbReference type="Gene3D" id="1.20.1250.20">
    <property type="entry name" value="MFS general substrate transporter like domains"/>
    <property type="match status" value="1"/>
</dbReference>
<dbReference type="GO" id="GO:0022857">
    <property type="term" value="F:transmembrane transporter activity"/>
    <property type="evidence" value="ECO:0007669"/>
    <property type="project" value="InterPro"/>
</dbReference>
<comment type="caution">
    <text evidence="8">The sequence shown here is derived from an EMBL/GenBank/DDBJ whole genome shotgun (WGS) entry which is preliminary data.</text>
</comment>
<dbReference type="GO" id="GO:0005886">
    <property type="term" value="C:plasma membrane"/>
    <property type="evidence" value="ECO:0007669"/>
    <property type="project" value="TreeGrafter"/>
</dbReference>
<feature type="compositionally biased region" description="Basic and acidic residues" evidence="6">
    <location>
        <begin position="1"/>
        <end position="35"/>
    </location>
</feature>
<organism evidence="8 9">
    <name type="scientific">Pyrenophora tritici-repentis</name>
    <dbReference type="NCBI Taxonomy" id="45151"/>
    <lineage>
        <taxon>Eukaryota</taxon>
        <taxon>Fungi</taxon>
        <taxon>Dikarya</taxon>
        <taxon>Ascomycota</taxon>
        <taxon>Pezizomycotina</taxon>
        <taxon>Dothideomycetes</taxon>
        <taxon>Pleosporomycetidae</taxon>
        <taxon>Pleosporales</taxon>
        <taxon>Pleosporineae</taxon>
        <taxon>Pleosporaceae</taxon>
        <taxon>Pyrenophora</taxon>
    </lineage>
</organism>
<dbReference type="OrthoDB" id="9986881at2759"/>
<evidence type="ECO:0000313" key="8">
    <source>
        <dbReference type="EMBL" id="KAF7576837.1"/>
    </source>
</evidence>
<evidence type="ECO:0000256" key="6">
    <source>
        <dbReference type="SAM" id="MobiDB-lite"/>
    </source>
</evidence>
<evidence type="ECO:0000256" key="3">
    <source>
        <dbReference type="ARBA" id="ARBA00022692"/>
    </source>
</evidence>
<dbReference type="PANTHER" id="PTHR23502">
    <property type="entry name" value="MAJOR FACILITATOR SUPERFAMILY"/>
    <property type="match status" value="1"/>
</dbReference>
<feature type="transmembrane region" description="Helical" evidence="7">
    <location>
        <begin position="242"/>
        <end position="265"/>
    </location>
</feature>
<feature type="transmembrane region" description="Helical" evidence="7">
    <location>
        <begin position="423"/>
        <end position="442"/>
    </location>
</feature>
<dbReference type="Pfam" id="PF07690">
    <property type="entry name" value="MFS_1"/>
    <property type="match status" value="1"/>
</dbReference>
<dbReference type="PROSITE" id="PS50850">
    <property type="entry name" value="MFS"/>
    <property type="match status" value="1"/>
</dbReference>
<feature type="transmembrane region" description="Helical" evidence="7">
    <location>
        <begin position="491"/>
        <end position="513"/>
    </location>
</feature>
<name>A0A2W1GZN9_9PLEO</name>
<evidence type="ECO:0000256" key="1">
    <source>
        <dbReference type="ARBA" id="ARBA00004141"/>
    </source>
</evidence>
<dbReference type="Proteomes" id="UP000245464">
    <property type="component" value="Chromosome 1"/>
</dbReference>
<protein>
    <submittedName>
        <fullName evidence="8">ProP, Permease major facilitator superfamily</fullName>
    </submittedName>
</protein>
<evidence type="ECO:0000256" key="2">
    <source>
        <dbReference type="ARBA" id="ARBA00022448"/>
    </source>
</evidence>
<reference evidence="8 9" key="1">
    <citation type="journal article" date="2018" name="BMC Genomics">
        <title>Comparative genomics of the wheat fungal pathogen Pyrenophora tritici-repentis reveals chromosomal variations and genome plasticity.</title>
        <authorList>
            <person name="Moolhuijzen P."/>
            <person name="See P.T."/>
            <person name="Hane J.K."/>
            <person name="Shi G."/>
            <person name="Liu Z."/>
            <person name="Oliver R.P."/>
            <person name="Moffat C.S."/>
        </authorList>
    </citation>
    <scope>NUCLEOTIDE SEQUENCE [LARGE SCALE GENOMIC DNA]</scope>
    <source>
        <strain evidence="8">M4</strain>
    </source>
</reference>
<keyword evidence="3 7" id="KW-0812">Transmembrane</keyword>
<dbReference type="RefSeq" id="XP_065965194.1">
    <property type="nucleotide sequence ID" value="XM_066102992.1"/>
</dbReference>
<dbReference type="InterPro" id="IPR011701">
    <property type="entry name" value="MFS"/>
</dbReference>
<dbReference type="KEGG" id="ptrr:6340457"/>
<feature type="region of interest" description="Disordered" evidence="6">
    <location>
        <begin position="1"/>
        <end position="55"/>
    </location>
</feature>
<dbReference type="GeneID" id="6340457"/>
<dbReference type="AlphaFoldDB" id="A0A2W1GZN9"/>
<feature type="transmembrane region" description="Helical" evidence="7">
    <location>
        <begin position="557"/>
        <end position="578"/>
    </location>
</feature>
<evidence type="ECO:0000313" key="9">
    <source>
        <dbReference type="Proteomes" id="UP000245464"/>
    </source>
</evidence>
<evidence type="ECO:0000256" key="7">
    <source>
        <dbReference type="SAM" id="Phobius"/>
    </source>
</evidence>
<keyword evidence="5 7" id="KW-0472">Membrane</keyword>
<dbReference type="SUPFAM" id="SSF103473">
    <property type="entry name" value="MFS general substrate transporter"/>
    <property type="match status" value="1"/>
</dbReference>
<feature type="transmembrane region" description="Helical" evidence="7">
    <location>
        <begin position="520"/>
        <end position="545"/>
    </location>
</feature>
<feature type="transmembrane region" description="Helical" evidence="7">
    <location>
        <begin position="384"/>
        <end position="403"/>
    </location>
</feature>
<sequence length="593" mass="65765">MDAQGHRHTDKPERDATLLRPDQAHIEEEQDKEIHGCSSHTKIGTMDSYSDTSDVERDAGISRFPTQQDHLGSDLQPNSTEIERIQTQKSQHSQTVGCSTLKSRASRKPLPAFGANKPYPPQLIDQEAYVVGFDGPDDPLHAQNWPFVDKLIIATMLGFTTFTASFGSAIFSTTIPHLQARFHVGSVVATLGTSLYVLGFATGPILWAPYSELKGRRSPLVFASFGFAIFNLAVAVAKDVQTVMICRFFGGFFGACPLTCVAAVFSDMFNNRSRGNAITIFAMAVFCGPLFAPFIGGFIVKSKLGWRWTEYITAILGFVCLGLNVIFLRETYAPQILVEKAATLRRATKNWAIHAKQDEIEIDFGELLEKNFSRPLRMLVTERIVLLITIYMSFIYGILYLFLTAYPLVFQRVHGMNPGVGGLPYFGLISGQLLAGLVIFLRQPAYERKLAANDNVNVPEWRLPDVIAGGICFAAGMFWFGWTGYKADIHWIVPTLSGLLLGFGLLAIFLPLFNYLIDSYLMFAASAIAANTFLRSLAGAAFPLFARQMFEGMGIEWASTLLGCLAVVMVPVPVWFYLQGEKIRRKSVYAQTR</sequence>
<comment type="subcellular location">
    <subcellularLocation>
        <location evidence="1">Membrane</location>
        <topology evidence="1">Multi-pass membrane protein</topology>
    </subcellularLocation>
</comment>
<feature type="compositionally biased region" description="Polar residues" evidence="6">
    <location>
        <begin position="38"/>
        <end position="52"/>
    </location>
</feature>
<feature type="transmembrane region" description="Helical" evidence="7">
    <location>
        <begin position="219"/>
        <end position="236"/>
    </location>
</feature>
<keyword evidence="4 7" id="KW-1133">Transmembrane helix</keyword>
<gene>
    <name evidence="8" type="ORF">PtrM4_010770</name>
</gene>
<dbReference type="CDD" id="cd17323">
    <property type="entry name" value="MFS_Tpo1_MDR_like"/>
    <property type="match status" value="1"/>
</dbReference>
<feature type="transmembrane region" description="Helical" evidence="7">
    <location>
        <begin position="463"/>
        <end position="485"/>
    </location>
</feature>
<evidence type="ECO:0000256" key="5">
    <source>
        <dbReference type="ARBA" id="ARBA00023136"/>
    </source>
</evidence>
<dbReference type="EMBL" id="NQIK02000001">
    <property type="protein sequence ID" value="KAF7576837.1"/>
    <property type="molecule type" value="Genomic_DNA"/>
</dbReference>